<dbReference type="InterPro" id="IPR016164">
    <property type="entry name" value="FAD-linked_Oxase-like_C"/>
</dbReference>
<dbReference type="InterPro" id="IPR051914">
    <property type="entry name" value="FAD-linked_OxidoTrans_Type4"/>
</dbReference>
<dbReference type="GO" id="GO:0016491">
    <property type="term" value="F:oxidoreductase activity"/>
    <property type="evidence" value="ECO:0007669"/>
    <property type="project" value="UniProtKB-KW"/>
</dbReference>
<dbReference type="Gene3D" id="3.30.70.2740">
    <property type="match status" value="1"/>
</dbReference>
<dbReference type="InterPro" id="IPR016169">
    <property type="entry name" value="FAD-bd_PCMH_sub2"/>
</dbReference>
<keyword evidence="4" id="KW-0560">Oxidoreductase</keyword>
<dbReference type="Gene3D" id="3.30.465.10">
    <property type="match status" value="1"/>
</dbReference>
<dbReference type="PROSITE" id="PS51387">
    <property type="entry name" value="FAD_PCMH"/>
    <property type="match status" value="1"/>
</dbReference>
<gene>
    <name evidence="6" type="ORF">SAMN02745249_01871</name>
</gene>
<dbReference type="SUPFAM" id="SSF56176">
    <property type="entry name" value="FAD-binding/transporter-associated domain-like"/>
    <property type="match status" value="1"/>
</dbReference>
<dbReference type="PANTHER" id="PTHR42934:SF2">
    <property type="entry name" value="GLYCOLATE OXIDASE SUBUNIT GLCD"/>
    <property type="match status" value="1"/>
</dbReference>
<evidence type="ECO:0000256" key="2">
    <source>
        <dbReference type="ARBA" id="ARBA00022630"/>
    </source>
</evidence>
<dbReference type="InterPro" id="IPR004113">
    <property type="entry name" value="FAD-bd_oxidored_4_C"/>
</dbReference>
<dbReference type="RefSeq" id="WP_073298559.1">
    <property type="nucleotide sequence ID" value="NZ_FQUF01000034.1"/>
</dbReference>
<comment type="cofactor">
    <cofactor evidence="1">
        <name>FAD</name>
        <dbReference type="ChEBI" id="CHEBI:57692"/>
    </cofactor>
</comment>
<dbReference type="Pfam" id="PF01565">
    <property type="entry name" value="FAD_binding_4"/>
    <property type="match status" value="1"/>
</dbReference>
<dbReference type="SUPFAM" id="SSF55103">
    <property type="entry name" value="FAD-linked oxidases, C-terminal domain"/>
    <property type="match status" value="1"/>
</dbReference>
<dbReference type="Gene3D" id="1.10.45.10">
    <property type="entry name" value="Vanillyl-alcohol Oxidase, Chain A, domain 4"/>
    <property type="match status" value="1"/>
</dbReference>
<dbReference type="Proteomes" id="UP000184128">
    <property type="component" value="Unassembled WGS sequence"/>
</dbReference>
<feature type="domain" description="FAD-binding PCMH-type" evidence="5">
    <location>
        <begin position="28"/>
        <end position="210"/>
    </location>
</feature>
<keyword evidence="3" id="KW-0274">FAD</keyword>
<dbReference type="STRING" id="1121025.SAMN02745249_01871"/>
<keyword evidence="2" id="KW-0285">Flavoprotein</keyword>
<dbReference type="OrthoDB" id="9767256at2"/>
<accession>A0A1M4Z537</accession>
<dbReference type="InterPro" id="IPR016171">
    <property type="entry name" value="Vanillyl_alc_oxidase_C-sub2"/>
</dbReference>
<evidence type="ECO:0000256" key="4">
    <source>
        <dbReference type="ARBA" id="ARBA00023002"/>
    </source>
</evidence>
<evidence type="ECO:0000259" key="5">
    <source>
        <dbReference type="PROSITE" id="PS51387"/>
    </source>
</evidence>
<dbReference type="InterPro" id="IPR016166">
    <property type="entry name" value="FAD-bd_PCMH"/>
</dbReference>
<keyword evidence="7" id="KW-1185">Reference proteome</keyword>
<proteinExistence type="predicted"/>
<sequence>MELQEIIKEKGRLFMGEEVPDEYLTDPYIEEIPDVYAVALPTRHEEVVELVKFAKEKELTIIARGAGTGVAGAQVPIHGQELIIDVKLMNQIIDLDEETFTLTVEPGVLVGDIHQYVEALGYFYPPDPASKHSSIGGNVATNAGGIRAVKYGVTRDYVREMTVVLPSGEEMTLGSLNIKSSSGYDLLDLFIGSEGTLGITTEIKLRLLPLPEVEQTMLISFEDVFKATEGALAILASGADPSEIELFEKEAVYYAEEHLGYPLQTQLGEAYLLVTLDGNDELELKARINTIIEDVEPLSLEVLSFTDPDEARKAKLIRDNILIGLMEFTQYEMLDEVVPINKFAELIHYTKGLQEKHGLSVLNFGHSGDGNVHTILMRGDLTDEEWQTRRKALLDDLYKKVKELGGLPSAEHGIGTVKKSYLAQMTDDVNLHYMRKIKEVFDPENRLNPGKLF</sequence>
<dbReference type="FunFam" id="1.10.45.10:FF:000001">
    <property type="entry name" value="D-lactate dehydrogenase mitochondrial"/>
    <property type="match status" value="1"/>
</dbReference>
<dbReference type="PANTHER" id="PTHR42934">
    <property type="entry name" value="GLYCOLATE OXIDASE SUBUNIT GLCD"/>
    <property type="match status" value="1"/>
</dbReference>
<evidence type="ECO:0000256" key="3">
    <source>
        <dbReference type="ARBA" id="ARBA00022827"/>
    </source>
</evidence>
<dbReference type="EMBL" id="FQUF01000034">
    <property type="protein sequence ID" value="SHF12842.1"/>
    <property type="molecule type" value="Genomic_DNA"/>
</dbReference>
<dbReference type="AlphaFoldDB" id="A0A1M4Z537"/>
<dbReference type="Pfam" id="PF02913">
    <property type="entry name" value="FAD-oxidase_C"/>
    <property type="match status" value="1"/>
</dbReference>
<organism evidence="6 7">
    <name type="scientific">Atopostipes suicloacalis DSM 15692</name>
    <dbReference type="NCBI Taxonomy" id="1121025"/>
    <lineage>
        <taxon>Bacteria</taxon>
        <taxon>Bacillati</taxon>
        <taxon>Bacillota</taxon>
        <taxon>Bacilli</taxon>
        <taxon>Lactobacillales</taxon>
        <taxon>Carnobacteriaceae</taxon>
        <taxon>Atopostipes</taxon>
    </lineage>
</organism>
<dbReference type="GO" id="GO:0071949">
    <property type="term" value="F:FAD binding"/>
    <property type="evidence" value="ECO:0007669"/>
    <property type="project" value="InterPro"/>
</dbReference>
<evidence type="ECO:0000313" key="7">
    <source>
        <dbReference type="Proteomes" id="UP000184128"/>
    </source>
</evidence>
<dbReference type="InterPro" id="IPR036318">
    <property type="entry name" value="FAD-bd_PCMH-like_sf"/>
</dbReference>
<evidence type="ECO:0000256" key="1">
    <source>
        <dbReference type="ARBA" id="ARBA00001974"/>
    </source>
</evidence>
<reference evidence="6 7" key="1">
    <citation type="submission" date="2016-11" db="EMBL/GenBank/DDBJ databases">
        <authorList>
            <person name="Jaros S."/>
            <person name="Januszkiewicz K."/>
            <person name="Wedrychowicz H."/>
        </authorList>
    </citation>
    <scope>NUCLEOTIDE SEQUENCE [LARGE SCALE GENOMIC DNA]</scope>
    <source>
        <strain evidence="6 7">DSM 15692</strain>
    </source>
</reference>
<dbReference type="InterPro" id="IPR006094">
    <property type="entry name" value="Oxid_FAD_bind_N"/>
</dbReference>
<name>A0A1M4Z537_9LACT</name>
<evidence type="ECO:0000313" key="6">
    <source>
        <dbReference type="EMBL" id="SHF12842.1"/>
    </source>
</evidence>
<protein>
    <submittedName>
        <fullName evidence="6">Glycolate oxidase</fullName>
    </submittedName>
</protein>